<dbReference type="Gene3D" id="3.40.190.10">
    <property type="entry name" value="Periplasmic binding protein-like II"/>
    <property type="match status" value="1"/>
</dbReference>
<name>A0A3P4B4R6_9BURK</name>
<dbReference type="PANTHER" id="PTHR42928:SF5">
    <property type="entry name" value="BLR1237 PROTEIN"/>
    <property type="match status" value="1"/>
</dbReference>
<evidence type="ECO:0000313" key="4">
    <source>
        <dbReference type="Proteomes" id="UP000277294"/>
    </source>
</evidence>
<dbReference type="InterPro" id="IPR005064">
    <property type="entry name" value="BUG"/>
</dbReference>
<accession>A0A3P4B4R6</accession>
<evidence type="ECO:0000256" key="1">
    <source>
        <dbReference type="ARBA" id="ARBA00006987"/>
    </source>
</evidence>
<keyword evidence="3" id="KW-0675">Receptor</keyword>
<keyword evidence="2" id="KW-0732">Signal</keyword>
<protein>
    <submittedName>
        <fullName evidence="3">Tripartite tricarboxylate transporter family receptor</fullName>
    </submittedName>
</protein>
<evidence type="ECO:0000313" key="3">
    <source>
        <dbReference type="EMBL" id="VCU71287.1"/>
    </source>
</evidence>
<feature type="signal peptide" evidence="2">
    <location>
        <begin position="1"/>
        <end position="25"/>
    </location>
</feature>
<comment type="similarity">
    <text evidence="1">Belongs to the UPF0065 (bug) family.</text>
</comment>
<dbReference type="Gene3D" id="3.40.190.150">
    <property type="entry name" value="Bordetella uptake gene, domain 1"/>
    <property type="match status" value="1"/>
</dbReference>
<dbReference type="PANTHER" id="PTHR42928">
    <property type="entry name" value="TRICARBOXYLATE-BINDING PROTEIN"/>
    <property type="match status" value="1"/>
</dbReference>
<evidence type="ECO:0000256" key="2">
    <source>
        <dbReference type="SAM" id="SignalP"/>
    </source>
</evidence>
<dbReference type="PIRSF" id="PIRSF017082">
    <property type="entry name" value="YflP"/>
    <property type="match status" value="1"/>
</dbReference>
<dbReference type="SUPFAM" id="SSF53850">
    <property type="entry name" value="Periplasmic binding protein-like II"/>
    <property type="match status" value="1"/>
</dbReference>
<feature type="chain" id="PRO_5018090616" evidence="2">
    <location>
        <begin position="26"/>
        <end position="325"/>
    </location>
</feature>
<dbReference type="Pfam" id="PF03401">
    <property type="entry name" value="TctC"/>
    <property type="match status" value="1"/>
</dbReference>
<proteinExistence type="inferred from homology"/>
<dbReference type="Proteomes" id="UP000277294">
    <property type="component" value="Unassembled WGS sequence"/>
</dbReference>
<reference evidence="3 4" key="1">
    <citation type="submission" date="2018-10" db="EMBL/GenBank/DDBJ databases">
        <authorList>
            <person name="Criscuolo A."/>
        </authorList>
    </citation>
    <scope>NUCLEOTIDE SEQUENCE [LARGE SCALE GENOMIC DNA]</scope>
    <source>
        <strain evidence="3">DnA1</strain>
    </source>
</reference>
<dbReference type="EMBL" id="UWPJ01000026">
    <property type="protein sequence ID" value="VCU71287.1"/>
    <property type="molecule type" value="Genomic_DNA"/>
</dbReference>
<organism evidence="3 4">
    <name type="scientific">Pigmentiphaga humi</name>
    <dbReference type="NCBI Taxonomy" id="2478468"/>
    <lineage>
        <taxon>Bacteria</taxon>
        <taxon>Pseudomonadati</taxon>
        <taxon>Pseudomonadota</taxon>
        <taxon>Betaproteobacteria</taxon>
        <taxon>Burkholderiales</taxon>
        <taxon>Alcaligenaceae</taxon>
        <taxon>Pigmentiphaga</taxon>
    </lineage>
</organism>
<keyword evidence="4" id="KW-1185">Reference proteome</keyword>
<gene>
    <name evidence="3" type="ORF">PIGHUM_03368</name>
</gene>
<dbReference type="InterPro" id="IPR042100">
    <property type="entry name" value="Bug_dom1"/>
</dbReference>
<dbReference type="CDD" id="cd07012">
    <property type="entry name" value="PBP2_Bug_TTT"/>
    <property type="match status" value="1"/>
</dbReference>
<dbReference type="AlphaFoldDB" id="A0A3P4B4R6"/>
<sequence>MWMRSVCKFVLMLSCCLAAVGTSQAADFPAKPVKFVVPFTPGTGPDRLARLVAEDLGKTWKVPVVVENRLGASGHVGAQVVGQSPPDGYTVGVMATNISLTAHLIKSEGFVPMRDLAPLTIAGYGDMTLVVSGKSRFNTLRDLLDYARQHPRELAFASAGMGSPAHIFLAQMQQKTGTEFLHVPYKGTAPAVTDLIGGQVHASFVATHTVAPYLASGQLRALGVAAPQRNSHAPDIPSFAEQGVPDFSTEAWYGFMLPAGVPEPIAEQLYRDIRASVEQEHVRSQLDKFGLTVRPSTREEMRQVVDKEYRTYGDIISKYNIKLQE</sequence>